<reference evidence="4" key="1">
    <citation type="submission" date="2022-06" db="EMBL/GenBank/DDBJ databases">
        <authorList>
            <person name="Sun Q."/>
        </authorList>
    </citation>
    <scope>NUCLEOTIDE SEQUENCE</scope>
    <source>
        <strain evidence="4">S101</strain>
    </source>
</reference>
<dbReference type="GO" id="GO:0003955">
    <property type="term" value="F:NAD(P)H dehydrogenase (quinone) activity"/>
    <property type="evidence" value="ECO:0007669"/>
    <property type="project" value="TreeGrafter"/>
</dbReference>
<gene>
    <name evidence="4" type="ORF">NBH21_23525</name>
</gene>
<dbReference type="AlphaFoldDB" id="A0AAJ1F988"/>
<organism evidence="4 5">
    <name type="scientific">Ciceribacter sichuanensis</name>
    <dbReference type="NCBI Taxonomy" id="2949647"/>
    <lineage>
        <taxon>Bacteria</taxon>
        <taxon>Pseudomonadati</taxon>
        <taxon>Pseudomonadota</taxon>
        <taxon>Alphaproteobacteria</taxon>
        <taxon>Hyphomicrobiales</taxon>
        <taxon>Rhizobiaceae</taxon>
        <taxon>Ciceribacter</taxon>
    </lineage>
</organism>
<evidence type="ECO:0000256" key="2">
    <source>
        <dbReference type="ARBA" id="ARBA00023002"/>
    </source>
</evidence>
<comment type="caution">
    <text evidence="4">The sequence shown here is derived from an EMBL/GenBank/DDBJ whole genome shotgun (WGS) entry which is preliminary data.</text>
</comment>
<dbReference type="InterPro" id="IPR029039">
    <property type="entry name" value="Flavoprotein-like_sf"/>
</dbReference>
<protein>
    <submittedName>
        <fullName evidence="4">NAD(P)H-dependent oxidoreductase</fullName>
    </submittedName>
</protein>
<name>A0AAJ1F988_9HYPH</name>
<dbReference type="EMBL" id="JAMXLX010000011">
    <property type="protein sequence ID" value="MCO5959752.1"/>
    <property type="molecule type" value="Genomic_DNA"/>
</dbReference>
<evidence type="ECO:0000313" key="5">
    <source>
        <dbReference type="Proteomes" id="UP001155380"/>
    </source>
</evidence>
<dbReference type="Proteomes" id="UP001155380">
    <property type="component" value="Unassembled WGS sequence"/>
</dbReference>
<dbReference type="SUPFAM" id="SSF52218">
    <property type="entry name" value="Flavoproteins"/>
    <property type="match status" value="1"/>
</dbReference>
<evidence type="ECO:0000256" key="1">
    <source>
        <dbReference type="ARBA" id="ARBA00006252"/>
    </source>
</evidence>
<evidence type="ECO:0000259" key="3">
    <source>
        <dbReference type="Pfam" id="PF02525"/>
    </source>
</evidence>
<dbReference type="InterPro" id="IPR003680">
    <property type="entry name" value="Flavodoxin_fold"/>
</dbReference>
<evidence type="ECO:0000313" key="4">
    <source>
        <dbReference type="EMBL" id="MCO5959752.1"/>
    </source>
</evidence>
<comment type="similarity">
    <text evidence="1">Belongs to the NAD(P)H dehydrogenase (quinone) family.</text>
</comment>
<dbReference type="PANTHER" id="PTHR10204">
    <property type="entry name" value="NAD P H OXIDOREDUCTASE-RELATED"/>
    <property type="match status" value="1"/>
</dbReference>
<proteinExistence type="inferred from homology"/>
<dbReference type="Pfam" id="PF02525">
    <property type="entry name" value="Flavodoxin_2"/>
    <property type="match status" value="1"/>
</dbReference>
<dbReference type="Gene3D" id="3.40.50.360">
    <property type="match status" value="1"/>
</dbReference>
<feature type="domain" description="Flavodoxin-like fold" evidence="3">
    <location>
        <begin position="3"/>
        <end position="174"/>
    </location>
</feature>
<dbReference type="GO" id="GO:0005829">
    <property type="term" value="C:cytosol"/>
    <property type="evidence" value="ECO:0007669"/>
    <property type="project" value="TreeGrafter"/>
</dbReference>
<dbReference type="InterPro" id="IPR051545">
    <property type="entry name" value="NAD(P)H_dehydrogenase_qn"/>
</dbReference>
<dbReference type="PANTHER" id="PTHR10204:SF34">
    <property type="entry name" value="NAD(P)H DEHYDROGENASE [QUINONE] 1 ISOFORM 1"/>
    <property type="match status" value="1"/>
</dbReference>
<keyword evidence="2" id="KW-0560">Oxidoreductase</keyword>
<accession>A0AAJ1F988</accession>
<sequence>MSHVLIVQGHPDIGERHFCHALADAYAAGALKAGHTVERLEIARIEVPRLQSQKEQENGAVVPDIANAQTLLKAADHVVLVFPLWMGGMPSLVASFLEQVLRPGYAYDGTGPAMKKLLRGRSMRLVVTMGMPAWYYRLVYGSHSLKAWKVGALGFVGFRPIRASLVGNVAEADVSAHTNWLKEMEALGAAAR</sequence>
<dbReference type="RefSeq" id="WP_250916333.1">
    <property type="nucleotide sequence ID" value="NZ_JAMXLX010000011.1"/>
</dbReference>